<feature type="region of interest" description="Disordered" evidence="4">
    <location>
        <begin position="234"/>
        <end position="275"/>
    </location>
</feature>
<gene>
    <name evidence="5" type="ORF">DB88DRAFT_480425</name>
</gene>
<keyword evidence="1" id="KW-0343">GTPase activation</keyword>
<feature type="compositionally biased region" description="Basic and acidic residues" evidence="4">
    <location>
        <begin position="260"/>
        <end position="275"/>
    </location>
</feature>
<dbReference type="AlphaFoldDB" id="A0AAD9FTR7"/>
<reference evidence="5" key="1">
    <citation type="submission" date="2023-02" db="EMBL/GenBank/DDBJ databases">
        <title>Identification and recombinant expression of a fungal hydrolase from Papiliotrema laurentii that hydrolyzes apple cutin and clears colloidal polyester polyurethane.</title>
        <authorList>
            <consortium name="DOE Joint Genome Institute"/>
            <person name="Roman V.A."/>
            <person name="Bojanowski C."/>
            <person name="Crable B.R."/>
            <person name="Wagner D.N."/>
            <person name="Hung C.S."/>
            <person name="Nadeau L.J."/>
            <person name="Schratz L."/>
            <person name="Haridas S."/>
            <person name="Pangilinan J."/>
            <person name="Lipzen A."/>
            <person name="Na H."/>
            <person name="Yan M."/>
            <person name="Ng V."/>
            <person name="Grigoriev I.V."/>
            <person name="Spatafora J.W."/>
            <person name="Barlow D."/>
            <person name="Biffinger J."/>
            <person name="Kelley-Loughnane N."/>
            <person name="Varaljay V.A."/>
            <person name="Crookes-Goodson W.J."/>
        </authorList>
    </citation>
    <scope>NUCLEOTIDE SEQUENCE</scope>
    <source>
        <strain evidence="5">5307AH</strain>
    </source>
</reference>
<proteinExistence type="predicted"/>
<organism evidence="5 6">
    <name type="scientific">Papiliotrema laurentii</name>
    <name type="common">Cryptococcus laurentii</name>
    <dbReference type="NCBI Taxonomy" id="5418"/>
    <lineage>
        <taxon>Eukaryota</taxon>
        <taxon>Fungi</taxon>
        <taxon>Dikarya</taxon>
        <taxon>Basidiomycota</taxon>
        <taxon>Agaricomycotina</taxon>
        <taxon>Tremellomycetes</taxon>
        <taxon>Tremellales</taxon>
        <taxon>Rhynchogastremaceae</taxon>
        <taxon>Papiliotrema</taxon>
    </lineage>
</organism>
<evidence type="ECO:0000256" key="2">
    <source>
        <dbReference type="ARBA" id="ARBA00022614"/>
    </source>
</evidence>
<dbReference type="GO" id="GO:0005634">
    <property type="term" value="C:nucleus"/>
    <property type="evidence" value="ECO:0007669"/>
    <property type="project" value="TreeGrafter"/>
</dbReference>
<evidence type="ECO:0008006" key="7">
    <source>
        <dbReference type="Google" id="ProtNLM"/>
    </source>
</evidence>
<name>A0AAD9FTR7_PAPLA</name>
<dbReference type="GO" id="GO:0005096">
    <property type="term" value="F:GTPase activator activity"/>
    <property type="evidence" value="ECO:0007669"/>
    <property type="project" value="UniProtKB-KW"/>
</dbReference>
<dbReference type="GO" id="GO:0031267">
    <property type="term" value="F:small GTPase binding"/>
    <property type="evidence" value="ECO:0007669"/>
    <property type="project" value="TreeGrafter"/>
</dbReference>
<feature type="region of interest" description="Disordered" evidence="4">
    <location>
        <begin position="424"/>
        <end position="454"/>
    </location>
</feature>
<dbReference type="InterPro" id="IPR027038">
    <property type="entry name" value="RanGap"/>
</dbReference>
<dbReference type="PANTHER" id="PTHR24113:SF12">
    <property type="entry name" value="RAN GTPASE-ACTIVATING PROTEIN 1"/>
    <property type="match status" value="1"/>
</dbReference>
<dbReference type="SMART" id="SM00368">
    <property type="entry name" value="LRR_RI"/>
    <property type="match status" value="4"/>
</dbReference>
<dbReference type="GO" id="GO:0005829">
    <property type="term" value="C:cytosol"/>
    <property type="evidence" value="ECO:0007669"/>
    <property type="project" value="TreeGrafter"/>
</dbReference>
<dbReference type="GO" id="GO:0048471">
    <property type="term" value="C:perinuclear region of cytoplasm"/>
    <property type="evidence" value="ECO:0007669"/>
    <property type="project" value="TreeGrafter"/>
</dbReference>
<comment type="caution">
    <text evidence="5">The sequence shown here is derived from an EMBL/GenBank/DDBJ whole genome shotgun (WGS) entry which is preliminary data.</text>
</comment>
<keyword evidence="6" id="KW-1185">Reference proteome</keyword>
<accession>A0AAD9FTR7</accession>
<dbReference type="GO" id="GO:0006913">
    <property type="term" value="P:nucleocytoplasmic transport"/>
    <property type="evidence" value="ECO:0007669"/>
    <property type="project" value="TreeGrafter"/>
</dbReference>
<evidence type="ECO:0000313" key="6">
    <source>
        <dbReference type="Proteomes" id="UP001182556"/>
    </source>
</evidence>
<sequence>MAVALRSSFDLVYLPDHGFVAEDGALRILINVNRQIRRIDISHNLLGLAGVGVLLGGLSTLRSRYAGAEGGWGIREINLAANDLDDAALEAVAGYAKRDEWLGKLLLQGNRIELKSRLENIIALINGSHLTTLSLNTNPLDADAAIRFFETLALPTLTDLHLSSCGLPSATAEAIAGYLASDRCGRLVRLELNGNRLGAQGVRRIVDVIERYNFTILHVGLFSNDLGVAMGLREEQEEEGQNHHGDDGLGLGGAGTRENGPGRRDTRTSEQKAKDASILEYTVHQRLPDLLARNRTRTRRIRSAALRAIAPARIILRGRPPTDEETAREVIQDIGERKAIRQFPILNLPREVIYHIVRHASGDGSAFSSAQFARLRTHAEDPGSCVALAETTRREIKAGGYGEEDRVRWEVRERWLREGEWDRWDSERTPGGTIEPDEPRNEGVWVSLEGGRVE</sequence>
<dbReference type="Proteomes" id="UP001182556">
    <property type="component" value="Unassembled WGS sequence"/>
</dbReference>
<evidence type="ECO:0000256" key="4">
    <source>
        <dbReference type="SAM" id="MobiDB-lite"/>
    </source>
</evidence>
<dbReference type="InterPro" id="IPR032675">
    <property type="entry name" value="LRR_dom_sf"/>
</dbReference>
<dbReference type="SUPFAM" id="SSF52047">
    <property type="entry name" value="RNI-like"/>
    <property type="match status" value="1"/>
</dbReference>
<keyword evidence="3" id="KW-0677">Repeat</keyword>
<protein>
    <recommendedName>
        <fullName evidence="7">RNI-like protein</fullName>
    </recommendedName>
</protein>
<evidence type="ECO:0000313" key="5">
    <source>
        <dbReference type="EMBL" id="KAK1926020.1"/>
    </source>
</evidence>
<dbReference type="EMBL" id="JAODAN010000002">
    <property type="protein sequence ID" value="KAK1926020.1"/>
    <property type="molecule type" value="Genomic_DNA"/>
</dbReference>
<evidence type="ECO:0000256" key="3">
    <source>
        <dbReference type="ARBA" id="ARBA00022737"/>
    </source>
</evidence>
<evidence type="ECO:0000256" key="1">
    <source>
        <dbReference type="ARBA" id="ARBA00022468"/>
    </source>
</evidence>
<dbReference type="Gene3D" id="3.80.10.10">
    <property type="entry name" value="Ribonuclease Inhibitor"/>
    <property type="match status" value="1"/>
</dbReference>
<dbReference type="PANTHER" id="PTHR24113">
    <property type="entry name" value="RAN GTPASE-ACTIVATING PROTEIN 1"/>
    <property type="match status" value="1"/>
</dbReference>
<keyword evidence="2" id="KW-0433">Leucine-rich repeat</keyword>